<dbReference type="EMBL" id="GG663364">
    <property type="protein sequence ID" value="EEH09858.1"/>
    <property type="molecule type" value="Genomic_DNA"/>
</dbReference>
<feature type="region of interest" description="Disordered" evidence="1">
    <location>
        <begin position="149"/>
        <end position="182"/>
    </location>
</feature>
<dbReference type="GeneID" id="69034520"/>
<dbReference type="InParanoid" id="C0NF37"/>
<feature type="region of interest" description="Disordered" evidence="1">
    <location>
        <begin position="40"/>
        <end position="62"/>
    </location>
</feature>
<evidence type="ECO:0000313" key="2">
    <source>
        <dbReference type="EMBL" id="EEH09858.1"/>
    </source>
</evidence>
<evidence type="ECO:0000256" key="1">
    <source>
        <dbReference type="SAM" id="MobiDB-lite"/>
    </source>
</evidence>
<protein>
    <submittedName>
        <fullName evidence="2">Uncharacterized protein</fullName>
    </submittedName>
</protein>
<accession>C0NF37</accession>
<dbReference type="STRING" id="447093.C0NF37"/>
<dbReference type="RefSeq" id="XP_045290339.1">
    <property type="nucleotide sequence ID" value="XM_045428553.1"/>
</dbReference>
<dbReference type="HOGENOM" id="CLU_1326047_0_0_1"/>
<gene>
    <name evidence="2" type="ORF">HCBG_01503</name>
</gene>
<name>C0NF37_AJECG</name>
<feature type="region of interest" description="Disordered" evidence="1">
    <location>
        <begin position="87"/>
        <end position="132"/>
    </location>
</feature>
<organism evidence="2 3">
    <name type="scientific">Ajellomyces capsulatus (strain G186AR / H82 / ATCC MYA-2454 / RMSCC 2432)</name>
    <name type="common">Darling's disease fungus</name>
    <name type="synonym">Histoplasma capsulatum</name>
    <dbReference type="NCBI Taxonomy" id="447093"/>
    <lineage>
        <taxon>Eukaryota</taxon>
        <taxon>Fungi</taxon>
        <taxon>Dikarya</taxon>
        <taxon>Ascomycota</taxon>
        <taxon>Pezizomycotina</taxon>
        <taxon>Eurotiomycetes</taxon>
        <taxon>Eurotiomycetidae</taxon>
        <taxon>Onygenales</taxon>
        <taxon>Ajellomycetaceae</taxon>
        <taxon>Histoplasma</taxon>
    </lineage>
</organism>
<dbReference type="Proteomes" id="UP000001631">
    <property type="component" value="Unassembled WGS sequence"/>
</dbReference>
<reference evidence="2" key="1">
    <citation type="submission" date="2009-02" db="EMBL/GenBank/DDBJ databases">
        <title>The Genome Sequence of Ajellomyces capsulatus strain G186AR.</title>
        <authorList>
            <consortium name="The Broad Institute Genome Sequencing Platform"/>
            <person name="Champion M."/>
            <person name="Cuomo C."/>
            <person name="Ma L.-J."/>
            <person name="Henn M.R."/>
            <person name="Sil A."/>
            <person name="Goldman B."/>
            <person name="Young S.K."/>
            <person name="Kodira C.D."/>
            <person name="Zeng Q."/>
            <person name="Koehrsen M."/>
            <person name="Alvarado L."/>
            <person name="Berlin A."/>
            <person name="Borenstein D."/>
            <person name="Chen Z."/>
            <person name="Engels R."/>
            <person name="Freedman E."/>
            <person name="Gellesch M."/>
            <person name="Goldberg J."/>
            <person name="Griggs A."/>
            <person name="Gujja S."/>
            <person name="Heiman D."/>
            <person name="Hepburn T."/>
            <person name="Howarth C."/>
            <person name="Jen D."/>
            <person name="Larson L."/>
            <person name="Lewis B."/>
            <person name="Mehta T."/>
            <person name="Park D."/>
            <person name="Pearson M."/>
            <person name="Roberts A."/>
            <person name="Saif S."/>
            <person name="Shea T."/>
            <person name="Shenoy N."/>
            <person name="Sisk P."/>
            <person name="Stolte C."/>
            <person name="Sykes S."/>
            <person name="Walk T."/>
            <person name="White J."/>
            <person name="Yandava C."/>
            <person name="Klein B."/>
            <person name="McEwen J.G."/>
            <person name="Puccia R."/>
            <person name="Goldman G.H."/>
            <person name="Felipe M.S."/>
            <person name="Nino-Vega G."/>
            <person name="San-Blas G."/>
            <person name="Taylor J."/>
            <person name="Mendoza L."/>
            <person name="Galagan J."/>
            <person name="Nusbaum C."/>
            <person name="Birren B."/>
        </authorList>
    </citation>
    <scope>NUCLEOTIDE SEQUENCE</scope>
    <source>
        <strain evidence="2">G186AR</strain>
    </source>
</reference>
<keyword evidence="3" id="KW-1185">Reference proteome</keyword>
<sequence length="207" mass="23659">MMISRTLPATPTILWTTISPSRIDRKTSLMITTIVNPEEPDDWDNNVNKHQPLPPAGVLSAGDVHDYNNDINRSNERQEGYGHSELDAYLSSGNQGLGEGHNHHQHPQAPIPSFDIIPPENSHNNVKPHATDRDYLPSQRARYSYMNHQPPVASSTLTSDPRQSHGAGQWQRRSQYDDYQQQQDYLVDDWPVEAILYQNQNESQERR</sequence>
<proteinExistence type="predicted"/>
<evidence type="ECO:0000313" key="3">
    <source>
        <dbReference type="Proteomes" id="UP000001631"/>
    </source>
</evidence>
<dbReference type="AlphaFoldDB" id="C0NF37"/>
<feature type="compositionally biased region" description="Polar residues" evidence="1">
    <location>
        <begin position="152"/>
        <end position="161"/>
    </location>
</feature>